<organism evidence="1 2">
    <name type="scientific">Meloidogyne floridensis</name>
    <dbReference type="NCBI Taxonomy" id="298350"/>
    <lineage>
        <taxon>Eukaryota</taxon>
        <taxon>Metazoa</taxon>
        <taxon>Ecdysozoa</taxon>
        <taxon>Nematoda</taxon>
        <taxon>Chromadorea</taxon>
        <taxon>Rhabditida</taxon>
        <taxon>Tylenchina</taxon>
        <taxon>Tylenchomorpha</taxon>
        <taxon>Tylenchoidea</taxon>
        <taxon>Meloidogynidae</taxon>
        <taxon>Meloidogyninae</taxon>
        <taxon>Meloidogyne</taxon>
    </lineage>
</organism>
<evidence type="ECO:0000313" key="1">
    <source>
        <dbReference type="Proteomes" id="UP000887560"/>
    </source>
</evidence>
<dbReference type="WBParaSite" id="scf7180000421348.g6731">
    <property type="protein sequence ID" value="scf7180000421348.g6731"/>
    <property type="gene ID" value="scf7180000421348.g6731"/>
</dbReference>
<proteinExistence type="predicted"/>
<keyword evidence="1" id="KW-1185">Reference proteome</keyword>
<evidence type="ECO:0000313" key="2">
    <source>
        <dbReference type="WBParaSite" id="scf7180000421348.g6731"/>
    </source>
</evidence>
<protein>
    <submittedName>
        <fullName evidence="2">Uncharacterized protein</fullName>
    </submittedName>
</protein>
<reference evidence="2" key="1">
    <citation type="submission" date="2022-11" db="UniProtKB">
        <authorList>
            <consortium name="WormBaseParasite"/>
        </authorList>
    </citation>
    <scope>IDENTIFICATION</scope>
</reference>
<name>A0A915NS55_9BILA</name>
<dbReference type="AlphaFoldDB" id="A0A915NS55"/>
<dbReference type="Proteomes" id="UP000887560">
    <property type="component" value="Unplaced"/>
</dbReference>
<sequence length="119" mass="13741">MIKQINITGEINWQLKVVEVGELENKDLVLEKQAKKANENNKEPNKTINKLQVELEKSKKGKDLNVVKLKNDWKLVVNINPCCNKKCEKKCIQGNGCIRVKLNGKLEYNKRVNDKGRRI</sequence>
<accession>A0A915NS55</accession>